<dbReference type="EMBL" id="MFLA01000033">
    <property type="protein sequence ID" value="OGG58407.1"/>
    <property type="molecule type" value="Genomic_DNA"/>
</dbReference>
<name>A0A1F6DAR0_9BACT</name>
<feature type="transmembrane region" description="Helical" evidence="1">
    <location>
        <begin position="48"/>
        <end position="69"/>
    </location>
</feature>
<dbReference type="Proteomes" id="UP000176377">
    <property type="component" value="Unassembled WGS sequence"/>
</dbReference>
<comment type="caution">
    <text evidence="2">The sequence shown here is derived from an EMBL/GenBank/DDBJ whole genome shotgun (WGS) entry which is preliminary data.</text>
</comment>
<keyword evidence="1" id="KW-0472">Membrane</keyword>
<feature type="transmembrane region" description="Helical" evidence="1">
    <location>
        <begin position="81"/>
        <end position="105"/>
    </location>
</feature>
<proteinExistence type="predicted"/>
<reference evidence="2 3" key="1">
    <citation type="journal article" date="2016" name="Nat. Commun.">
        <title>Thousands of microbial genomes shed light on interconnected biogeochemical processes in an aquifer system.</title>
        <authorList>
            <person name="Anantharaman K."/>
            <person name="Brown C.T."/>
            <person name="Hug L.A."/>
            <person name="Sharon I."/>
            <person name="Castelle C.J."/>
            <person name="Probst A.J."/>
            <person name="Thomas B.C."/>
            <person name="Singh A."/>
            <person name="Wilkins M.J."/>
            <person name="Karaoz U."/>
            <person name="Brodie E.L."/>
            <person name="Williams K.H."/>
            <person name="Hubbard S.S."/>
            <person name="Banfield J.F."/>
        </authorList>
    </citation>
    <scope>NUCLEOTIDE SEQUENCE [LARGE SCALE GENOMIC DNA]</scope>
</reference>
<gene>
    <name evidence="2" type="ORF">A2765_05670</name>
</gene>
<dbReference type="AlphaFoldDB" id="A0A1F6DAR0"/>
<keyword evidence="1" id="KW-1133">Transmembrane helix</keyword>
<organism evidence="2 3">
    <name type="scientific">Candidatus Kaiserbacteria bacterium RIFCSPHIGHO2_01_FULL_56_24</name>
    <dbReference type="NCBI Taxonomy" id="1798487"/>
    <lineage>
        <taxon>Bacteria</taxon>
        <taxon>Candidatus Kaiseribacteriota</taxon>
    </lineage>
</organism>
<keyword evidence="1" id="KW-0812">Transmembrane</keyword>
<evidence type="ECO:0000256" key="1">
    <source>
        <dbReference type="SAM" id="Phobius"/>
    </source>
</evidence>
<feature type="transmembrane region" description="Helical" evidence="1">
    <location>
        <begin position="15"/>
        <end position="36"/>
    </location>
</feature>
<evidence type="ECO:0000313" key="3">
    <source>
        <dbReference type="Proteomes" id="UP000176377"/>
    </source>
</evidence>
<protein>
    <submittedName>
        <fullName evidence="2">Uncharacterized protein</fullName>
    </submittedName>
</protein>
<evidence type="ECO:0000313" key="2">
    <source>
        <dbReference type="EMBL" id="OGG58407.1"/>
    </source>
</evidence>
<sequence>MFFSILPGYAPNGEYGMLIGIGVVLMIAVLYGLMEVTTVVKSETLNPLYFAWETFVSYVPLIALAMVAQRWFDGIITLSPFQWLTACILLVVILLDVLGFVTMLAQRYLLTDELKTVR</sequence>
<accession>A0A1F6DAR0</accession>